<evidence type="ECO:0000256" key="1">
    <source>
        <dbReference type="SAM" id="Coils"/>
    </source>
</evidence>
<dbReference type="Proteomes" id="UP000297866">
    <property type="component" value="Unassembled WGS sequence"/>
</dbReference>
<evidence type="ECO:0000313" key="3">
    <source>
        <dbReference type="Proteomes" id="UP000297866"/>
    </source>
</evidence>
<accession>A0A4V3I6G5</accession>
<keyword evidence="3" id="KW-1185">Reference proteome</keyword>
<dbReference type="OrthoDB" id="4391631at2"/>
<dbReference type="AlphaFoldDB" id="A0A4V3I6G5"/>
<comment type="caution">
    <text evidence="2">The sequence shown here is derived from an EMBL/GenBank/DDBJ whole genome shotgun (WGS) entry which is preliminary data.</text>
</comment>
<reference evidence="2 3" key="1">
    <citation type="submission" date="2019-03" db="EMBL/GenBank/DDBJ databases">
        <title>Genomics of glacier-inhabiting Cryobacterium strains.</title>
        <authorList>
            <person name="Liu Q."/>
            <person name="Xin Y.-H."/>
        </authorList>
    </citation>
    <scope>NUCLEOTIDE SEQUENCE [LARGE SCALE GENOMIC DNA]</scope>
    <source>
        <strain evidence="2 3">Sr47</strain>
    </source>
</reference>
<evidence type="ECO:0000313" key="2">
    <source>
        <dbReference type="EMBL" id="TFB51073.1"/>
    </source>
</evidence>
<sequence>MTDEIELVSDGDGLAVFGEQHAVERFLESVGLFSTSKAFRLDNLGRILDAGGAVIRTASDVAGNSGRYLKLTKESAARAKELGLMPTKTKGISHAMLGEPGAINKWLQVESGPGSLLTNPALLSGIGGLMTQFAKQAEANELKALLVKIDEKLDEVRRTQRDSVLAKMDRAALAIKEALTINEHGGNRETAWGKVESESGTIAEVQGSALRALDALADKVEGKKKVGQIANATEEIEFEVSVWLAVLARCFQLQDEFAVLEIDHVLDVAPADIDGHRVGLGAAQQERRALIIEKTRKLIERMDAAGAIADSNKLLHVRGARSVVDSVNATASSIDEFHAPLGIDPMRDPMEATRWRDALRDRQQLRNAGVEAGRKTLTGAAIIGGTAVAAVVSVATAKNVAKGGD</sequence>
<dbReference type="EMBL" id="SOEZ01000044">
    <property type="protein sequence ID" value="TFB51073.1"/>
    <property type="molecule type" value="Genomic_DNA"/>
</dbReference>
<keyword evidence="1" id="KW-0175">Coiled coil</keyword>
<protein>
    <submittedName>
        <fullName evidence="2">Uncharacterized protein</fullName>
    </submittedName>
</protein>
<organism evidence="2 3">
    <name type="scientific">Cryobacterium tagatosivorans</name>
    <dbReference type="NCBI Taxonomy" id="1259199"/>
    <lineage>
        <taxon>Bacteria</taxon>
        <taxon>Bacillati</taxon>
        <taxon>Actinomycetota</taxon>
        <taxon>Actinomycetes</taxon>
        <taxon>Micrococcales</taxon>
        <taxon>Microbacteriaceae</taxon>
        <taxon>Cryobacterium</taxon>
    </lineage>
</organism>
<name>A0A4V3I6G5_9MICO</name>
<proteinExistence type="predicted"/>
<dbReference type="RefSeq" id="WP_134490279.1">
    <property type="nucleotide sequence ID" value="NZ_SOEZ01000044.1"/>
</dbReference>
<feature type="coiled-coil region" evidence="1">
    <location>
        <begin position="135"/>
        <end position="162"/>
    </location>
</feature>
<gene>
    <name evidence="2" type="ORF">E3O23_09070</name>
</gene>